<evidence type="ECO:0000256" key="1">
    <source>
        <dbReference type="ARBA" id="ARBA00008894"/>
    </source>
</evidence>
<organism evidence="7 8">
    <name type="scientific">Lolium multiflorum</name>
    <name type="common">Italian ryegrass</name>
    <name type="synonym">Lolium perenne subsp. multiflorum</name>
    <dbReference type="NCBI Taxonomy" id="4521"/>
    <lineage>
        <taxon>Eukaryota</taxon>
        <taxon>Viridiplantae</taxon>
        <taxon>Streptophyta</taxon>
        <taxon>Embryophyta</taxon>
        <taxon>Tracheophyta</taxon>
        <taxon>Spermatophyta</taxon>
        <taxon>Magnoliopsida</taxon>
        <taxon>Liliopsida</taxon>
        <taxon>Poales</taxon>
        <taxon>Poaceae</taxon>
        <taxon>BOP clade</taxon>
        <taxon>Pooideae</taxon>
        <taxon>Poodae</taxon>
        <taxon>Poeae</taxon>
        <taxon>Poeae Chloroplast Group 2 (Poeae type)</taxon>
        <taxon>Loliodinae</taxon>
        <taxon>Loliinae</taxon>
        <taxon>Lolium</taxon>
    </lineage>
</organism>
<proteinExistence type="inferred from homology"/>
<comment type="similarity">
    <text evidence="1">Belongs to the disease resistance NB-LRR family.</text>
</comment>
<dbReference type="InterPro" id="IPR038005">
    <property type="entry name" value="RX-like_CC"/>
</dbReference>
<dbReference type="InterPro" id="IPR041118">
    <property type="entry name" value="Rx_N"/>
</dbReference>
<dbReference type="PANTHER" id="PTHR19338:SF75">
    <property type="entry name" value="OS08G0170100 PROTEIN"/>
    <property type="match status" value="1"/>
</dbReference>
<reference evidence="7" key="1">
    <citation type="submission" date="2023-07" db="EMBL/GenBank/DDBJ databases">
        <title>A chromosome-level genome assembly of Lolium multiflorum.</title>
        <authorList>
            <person name="Chen Y."/>
            <person name="Copetti D."/>
            <person name="Kolliker R."/>
            <person name="Studer B."/>
        </authorList>
    </citation>
    <scope>NUCLEOTIDE SEQUENCE</scope>
    <source>
        <strain evidence="7">02402/16</strain>
        <tissue evidence="7">Leaf</tissue>
    </source>
</reference>
<evidence type="ECO:0000256" key="2">
    <source>
        <dbReference type="ARBA" id="ARBA00022614"/>
    </source>
</evidence>
<dbReference type="AlphaFoldDB" id="A0AAD8TQB4"/>
<keyword evidence="2" id="KW-0433">Leucine-rich repeat</keyword>
<dbReference type="GO" id="GO:0006952">
    <property type="term" value="P:defense response"/>
    <property type="evidence" value="ECO:0007669"/>
    <property type="project" value="UniProtKB-KW"/>
</dbReference>
<evidence type="ECO:0000313" key="8">
    <source>
        <dbReference type="Proteomes" id="UP001231189"/>
    </source>
</evidence>
<name>A0AAD8TQB4_LOLMU</name>
<keyword evidence="8" id="KW-1185">Reference proteome</keyword>
<dbReference type="GO" id="GO:0000166">
    <property type="term" value="F:nucleotide binding"/>
    <property type="evidence" value="ECO:0007669"/>
    <property type="project" value="UniProtKB-KW"/>
</dbReference>
<evidence type="ECO:0000256" key="5">
    <source>
        <dbReference type="ARBA" id="ARBA00022821"/>
    </source>
</evidence>
<protein>
    <recommendedName>
        <fullName evidence="6">Disease resistance N-terminal domain-containing protein</fullName>
    </recommendedName>
</protein>
<feature type="domain" description="Disease resistance N-terminal" evidence="6">
    <location>
        <begin position="7"/>
        <end position="89"/>
    </location>
</feature>
<dbReference type="PANTHER" id="PTHR19338">
    <property type="entry name" value="TRANSLOCASE OF INNER MITOCHONDRIAL MEMBRANE 13 HOMOLOG"/>
    <property type="match status" value="1"/>
</dbReference>
<keyword evidence="3" id="KW-0677">Repeat</keyword>
<evidence type="ECO:0000256" key="4">
    <source>
        <dbReference type="ARBA" id="ARBA00022741"/>
    </source>
</evidence>
<dbReference type="Gene3D" id="1.20.5.4130">
    <property type="match status" value="1"/>
</dbReference>
<comment type="caution">
    <text evidence="7">The sequence shown here is derived from an EMBL/GenBank/DDBJ whole genome shotgun (WGS) entry which is preliminary data.</text>
</comment>
<keyword evidence="4" id="KW-0547">Nucleotide-binding</keyword>
<evidence type="ECO:0000259" key="6">
    <source>
        <dbReference type="Pfam" id="PF18052"/>
    </source>
</evidence>
<dbReference type="Proteomes" id="UP001231189">
    <property type="component" value="Unassembled WGS sequence"/>
</dbReference>
<evidence type="ECO:0000256" key="3">
    <source>
        <dbReference type="ARBA" id="ARBA00022737"/>
    </source>
</evidence>
<dbReference type="Pfam" id="PF18052">
    <property type="entry name" value="Rx_N"/>
    <property type="match status" value="1"/>
</dbReference>
<gene>
    <name evidence="7" type="ORF">QYE76_008552</name>
</gene>
<accession>A0AAD8TQB4</accession>
<evidence type="ECO:0000313" key="7">
    <source>
        <dbReference type="EMBL" id="KAK1691855.1"/>
    </source>
</evidence>
<sequence>MDHGTGAMVSLLSKLGELVKEEYELQNGVKDDVEFLRSELTSIHAALRVVAEVPWDQLEEQVRIWAEDVRDLSYAMENALDTFLVRVEDPPKPEKVNWLKKKIGDMSNLLDKGKLRHEIGKKIRDIKEKVKEVADRRTLVENLSCVPVPERHSYRFCNRYKLFGTKAPPLSYRLLTNRYKTGLHVGHQESSGLRIFGTGW</sequence>
<keyword evidence="5" id="KW-0611">Plant defense</keyword>
<dbReference type="CDD" id="cd14798">
    <property type="entry name" value="RX-CC_like"/>
    <property type="match status" value="1"/>
</dbReference>
<dbReference type="EMBL" id="JAUUTY010000001">
    <property type="protein sequence ID" value="KAK1691855.1"/>
    <property type="molecule type" value="Genomic_DNA"/>
</dbReference>